<gene>
    <name evidence="3" type="ORF">FA14DRAFT_146414</name>
</gene>
<dbReference type="EMBL" id="KZ819603">
    <property type="protein sequence ID" value="PWN36185.1"/>
    <property type="molecule type" value="Genomic_DNA"/>
</dbReference>
<dbReference type="InterPro" id="IPR045112">
    <property type="entry name" value="PPAN-like"/>
</dbReference>
<dbReference type="GO" id="GO:0000027">
    <property type="term" value="P:ribosomal large subunit assembly"/>
    <property type="evidence" value="ECO:0007669"/>
    <property type="project" value="TreeGrafter"/>
</dbReference>
<feature type="domain" description="Brix" evidence="2">
    <location>
        <begin position="24"/>
        <end position="338"/>
    </location>
</feature>
<feature type="compositionally biased region" description="Basic residues" evidence="1">
    <location>
        <begin position="509"/>
        <end position="525"/>
    </location>
</feature>
<sequence length="525" mass="58081">MAKRRRKTRTHLKGPSNNSNSNSPKSFVIRSGNVSRSCSTLVNDVRKVMEPNTATRLRERKSNKLRDFLSMCGPLGVSHLMVFSQKNARDTKPSTSGGSGSRARQQEAIGNINLRIARAPRGPTVTFRVNKFALAKDVVKSQRRSHAPGGEFQTAPLLVLNNFGSADKHVKLLVSVFQGLFPPIHVQNMHLSEARRIVLLNYNAQTQTIDYRHFLISVRPVGVSKRVRRVIEGSSSLNKGGAKKIPNLASAGDISEYLLGQKINNQGEDNAGFETDASSASEVDSDVDEDGTPRNHVQLPEGYVGRGNVRDTQRAVRLRELGPRMELRCVKIEEGIPGAGKDAKGSSGGNEVLWHAYVEKSNAESIKQRKDIAKKDQEREARRAKQEANVARKKAEKEANKAQNKKQVATEAVDQEEDDNVSGDDEDADQEADDDEFEYEDMHGDGADADGDLFEDEDAELDDDASAGEISDEEDEEEEDEDDSDLSPIEIDDDEDDGFSDEEVPAKRPAFKRPAKRGKFNGRRK</sequence>
<evidence type="ECO:0000259" key="2">
    <source>
        <dbReference type="PROSITE" id="PS50833"/>
    </source>
</evidence>
<dbReference type="PROSITE" id="PS50833">
    <property type="entry name" value="BRIX"/>
    <property type="match status" value="1"/>
</dbReference>
<dbReference type="PANTHER" id="PTHR12661">
    <property type="entry name" value="PETER PAN-RELATED"/>
    <property type="match status" value="1"/>
</dbReference>
<dbReference type="AlphaFoldDB" id="A0A316VKX5"/>
<feature type="compositionally biased region" description="Acidic residues" evidence="1">
    <location>
        <begin position="413"/>
        <end position="439"/>
    </location>
</feature>
<evidence type="ECO:0000256" key="1">
    <source>
        <dbReference type="SAM" id="MobiDB-lite"/>
    </source>
</evidence>
<dbReference type="OrthoDB" id="10261452at2759"/>
<feature type="compositionally biased region" description="Basic and acidic residues" evidence="1">
    <location>
        <begin position="365"/>
        <end position="386"/>
    </location>
</feature>
<dbReference type="GO" id="GO:0030687">
    <property type="term" value="C:preribosome, large subunit precursor"/>
    <property type="evidence" value="ECO:0007669"/>
    <property type="project" value="TreeGrafter"/>
</dbReference>
<evidence type="ECO:0000313" key="4">
    <source>
        <dbReference type="Proteomes" id="UP000245771"/>
    </source>
</evidence>
<dbReference type="PANTHER" id="PTHR12661:SF5">
    <property type="entry name" value="SUPPRESSOR OF SWI4 1 HOMOLOG"/>
    <property type="match status" value="1"/>
</dbReference>
<accession>A0A316VKX5</accession>
<feature type="region of interest" description="Disordered" evidence="1">
    <location>
        <begin position="268"/>
        <end position="305"/>
    </location>
</feature>
<dbReference type="Proteomes" id="UP000245771">
    <property type="component" value="Unassembled WGS sequence"/>
</dbReference>
<feature type="compositionally biased region" description="Basic residues" evidence="1">
    <location>
        <begin position="1"/>
        <end position="12"/>
    </location>
</feature>
<dbReference type="FunCoup" id="A0A316VKX5">
    <property type="interactions" value="365"/>
</dbReference>
<dbReference type="InParanoid" id="A0A316VKX5"/>
<dbReference type="GO" id="GO:0019843">
    <property type="term" value="F:rRNA binding"/>
    <property type="evidence" value="ECO:0007669"/>
    <property type="project" value="InterPro"/>
</dbReference>
<name>A0A316VKX5_9BASI</name>
<keyword evidence="4" id="KW-1185">Reference proteome</keyword>
<dbReference type="GO" id="GO:0006364">
    <property type="term" value="P:rRNA processing"/>
    <property type="evidence" value="ECO:0007669"/>
    <property type="project" value="InterPro"/>
</dbReference>
<dbReference type="RefSeq" id="XP_025356487.1">
    <property type="nucleotide sequence ID" value="XM_025497316.1"/>
</dbReference>
<dbReference type="STRING" id="1280837.A0A316VKX5"/>
<organism evidence="3 4">
    <name type="scientific">Meira miltonrushii</name>
    <dbReference type="NCBI Taxonomy" id="1280837"/>
    <lineage>
        <taxon>Eukaryota</taxon>
        <taxon>Fungi</taxon>
        <taxon>Dikarya</taxon>
        <taxon>Basidiomycota</taxon>
        <taxon>Ustilaginomycotina</taxon>
        <taxon>Exobasidiomycetes</taxon>
        <taxon>Exobasidiales</taxon>
        <taxon>Brachybasidiaceae</taxon>
        <taxon>Meira</taxon>
    </lineage>
</organism>
<dbReference type="Pfam" id="PF04427">
    <property type="entry name" value="Brix"/>
    <property type="match status" value="1"/>
</dbReference>
<dbReference type="InterPro" id="IPR007109">
    <property type="entry name" value="Brix"/>
</dbReference>
<proteinExistence type="predicted"/>
<feature type="region of interest" description="Disordered" evidence="1">
    <location>
        <begin position="1"/>
        <end position="30"/>
    </location>
</feature>
<feature type="compositionally biased region" description="Acidic residues" evidence="1">
    <location>
        <begin position="447"/>
        <end position="503"/>
    </location>
</feature>
<reference evidence="3 4" key="1">
    <citation type="journal article" date="2018" name="Mol. Biol. Evol.">
        <title>Broad Genomic Sampling Reveals a Smut Pathogenic Ancestry of the Fungal Clade Ustilaginomycotina.</title>
        <authorList>
            <person name="Kijpornyongpan T."/>
            <person name="Mondo S.J."/>
            <person name="Barry K."/>
            <person name="Sandor L."/>
            <person name="Lee J."/>
            <person name="Lipzen A."/>
            <person name="Pangilinan J."/>
            <person name="LaButti K."/>
            <person name="Hainaut M."/>
            <person name="Henrissat B."/>
            <person name="Grigoriev I.V."/>
            <person name="Spatafora J.W."/>
            <person name="Aime M.C."/>
        </authorList>
    </citation>
    <scope>NUCLEOTIDE SEQUENCE [LARGE SCALE GENOMIC DNA]</scope>
    <source>
        <strain evidence="3 4">MCA 3882</strain>
    </source>
</reference>
<dbReference type="GeneID" id="37019097"/>
<protein>
    <submittedName>
        <fullName evidence="3">Brix-domain-containing protein</fullName>
    </submittedName>
</protein>
<feature type="region of interest" description="Disordered" evidence="1">
    <location>
        <begin position="365"/>
        <end position="525"/>
    </location>
</feature>
<evidence type="ECO:0000313" key="3">
    <source>
        <dbReference type="EMBL" id="PWN36185.1"/>
    </source>
</evidence>
<dbReference type="SMART" id="SM00879">
    <property type="entry name" value="Brix"/>
    <property type="match status" value="1"/>
</dbReference>